<dbReference type="InterPro" id="IPR006630">
    <property type="entry name" value="La_HTH"/>
</dbReference>
<sequence>MVLSGIDIVLILTYWRVTRWSQIEPAETQQLSVVLSKLTVVVFQVGSCNVQKLCEEVGTLQLADDSHFPAEVATDNHDLLAARLKCVPPLPLLPWWFSPECDSSTGTRRFEVSFINNRLNGDGMPSSVLVAEEGIADNDGHLSSSVGSPVGCEGVAGGLSEVTAESLLAGPLDNGLMVAVGEQASHDQLKERLKAQLEYYFSRENLASDIYLRSQMDNDQYVPIRIVANFNMVKKLTNDINLIVEVLRAVAEFFMEYLPTLAFTTADNNIHPLLFKLYIGNIFAISGKDTYAFLLNQFDTPYPG</sequence>
<keyword evidence="6" id="KW-1185">Reference proteome</keyword>
<evidence type="ECO:0000256" key="1">
    <source>
        <dbReference type="ARBA" id="ARBA00022884"/>
    </source>
</evidence>
<evidence type="ECO:0000256" key="3">
    <source>
        <dbReference type="SAM" id="SignalP"/>
    </source>
</evidence>
<evidence type="ECO:0000259" key="4">
    <source>
        <dbReference type="PROSITE" id="PS50961"/>
    </source>
</evidence>
<reference evidence="5 6" key="2">
    <citation type="submission" date="2018-11" db="EMBL/GenBank/DDBJ databases">
        <authorList>
            <consortium name="Pathogen Informatics"/>
        </authorList>
    </citation>
    <scope>NUCLEOTIDE SEQUENCE [LARGE SCALE GENOMIC DNA]</scope>
</reference>
<dbReference type="WBParaSite" id="SBAD_0000403501-mRNA-1">
    <property type="protein sequence ID" value="SBAD_0000403501-mRNA-1"/>
    <property type="gene ID" value="SBAD_0000403501"/>
</dbReference>
<dbReference type="GO" id="GO:0003730">
    <property type="term" value="F:mRNA 3'-UTR binding"/>
    <property type="evidence" value="ECO:0007669"/>
    <property type="project" value="TreeGrafter"/>
</dbReference>
<dbReference type="OrthoDB" id="10046764at2759"/>
<dbReference type="Pfam" id="PF05383">
    <property type="entry name" value="La"/>
    <property type="match status" value="1"/>
</dbReference>
<accession>A0A183IJR8</accession>
<dbReference type="SUPFAM" id="SSF46785">
    <property type="entry name" value="Winged helix' DNA-binding domain"/>
    <property type="match status" value="1"/>
</dbReference>
<proteinExistence type="predicted"/>
<dbReference type="EMBL" id="UZAM01007996">
    <property type="protein sequence ID" value="VDP02615.1"/>
    <property type="molecule type" value="Genomic_DNA"/>
</dbReference>
<dbReference type="PANTHER" id="PTHR22792:SF131">
    <property type="entry name" value="LA-RELATED PROTEIN LARP4B"/>
    <property type="match status" value="1"/>
</dbReference>
<feature type="domain" description="HTH La-type RNA-binding" evidence="4">
    <location>
        <begin position="183"/>
        <end position="275"/>
    </location>
</feature>
<dbReference type="PANTHER" id="PTHR22792">
    <property type="entry name" value="LUPUS LA PROTEIN-RELATED"/>
    <property type="match status" value="1"/>
</dbReference>
<dbReference type="PROSITE" id="PS50961">
    <property type="entry name" value="HTH_LA"/>
    <property type="match status" value="1"/>
</dbReference>
<keyword evidence="1 2" id="KW-0694">RNA-binding</keyword>
<protein>
    <submittedName>
        <fullName evidence="7">HTH La-type RNA-binding domain-containing protein</fullName>
    </submittedName>
</protein>
<feature type="signal peptide" evidence="3">
    <location>
        <begin position="1"/>
        <end position="20"/>
    </location>
</feature>
<evidence type="ECO:0000313" key="6">
    <source>
        <dbReference type="Proteomes" id="UP000270296"/>
    </source>
</evidence>
<organism evidence="7">
    <name type="scientific">Soboliphyme baturini</name>
    <dbReference type="NCBI Taxonomy" id="241478"/>
    <lineage>
        <taxon>Eukaryota</taxon>
        <taxon>Metazoa</taxon>
        <taxon>Ecdysozoa</taxon>
        <taxon>Nematoda</taxon>
        <taxon>Enoplea</taxon>
        <taxon>Dorylaimia</taxon>
        <taxon>Dioctophymatida</taxon>
        <taxon>Dioctophymatoidea</taxon>
        <taxon>Soboliphymatidae</taxon>
        <taxon>Soboliphyme</taxon>
    </lineage>
</organism>
<keyword evidence="3" id="KW-0732">Signal</keyword>
<dbReference type="Gene3D" id="1.10.10.10">
    <property type="entry name" value="Winged helix-like DNA-binding domain superfamily/Winged helix DNA-binding domain"/>
    <property type="match status" value="1"/>
</dbReference>
<gene>
    <name evidence="5" type="ORF">SBAD_LOCUS3864</name>
</gene>
<feature type="chain" id="PRO_5043140100" evidence="3">
    <location>
        <begin position="21"/>
        <end position="304"/>
    </location>
</feature>
<dbReference type="SMART" id="SM00715">
    <property type="entry name" value="LA"/>
    <property type="match status" value="1"/>
</dbReference>
<reference evidence="7" key="1">
    <citation type="submission" date="2016-06" db="UniProtKB">
        <authorList>
            <consortium name="WormBaseParasite"/>
        </authorList>
    </citation>
    <scope>IDENTIFICATION</scope>
</reference>
<dbReference type="Proteomes" id="UP000270296">
    <property type="component" value="Unassembled WGS sequence"/>
</dbReference>
<evidence type="ECO:0000256" key="2">
    <source>
        <dbReference type="PROSITE-ProRule" id="PRU00332"/>
    </source>
</evidence>
<dbReference type="GO" id="GO:0010494">
    <property type="term" value="C:cytoplasmic stress granule"/>
    <property type="evidence" value="ECO:0007669"/>
    <property type="project" value="TreeGrafter"/>
</dbReference>
<dbReference type="InterPro" id="IPR045180">
    <property type="entry name" value="La_dom_prot"/>
</dbReference>
<dbReference type="InterPro" id="IPR036390">
    <property type="entry name" value="WH_DNA-bd_sf"/>
</dbReference>
<evidence type="ECO:0000313" key="5">
    <source>
        <dbReference type="EMBL" id="VDP02615.1"/>
    </source>
</evidence>
<dbReference type="GO" id="GO:0045727">
    <property type="term" value="P:positive regulation of translation"/>
    <property type="evidence" value="ECO:0007669"/>
    <property type="project" value="TreeGrafter"/>
</dbReference>
<name>A0A183IJR8_9BILA</name>
<dbReference type="InterPro" id="IPR036388">
    <property type="entry name" value="WH-like_DNA-bd_sf"/>
</dbReference>
<evidence type="ECO:0000313" key="7">
    <source>
        <dbReference type="WBParaSite" id="SBAD_0000403501-mRNA-1"/>
    </source>
</evidence>
<dbReference type="GO" id="GO:0005829">
    <property type="term" value="C:cytosol"/>
    <property type="evidence" value="ECO:0007669"/>
    <property type="project" value="TreeGrafter"/>
</dbReference>
<dbReference type="AlphaFoldDB" id="A0A183IJR8"/>